<dbReference type="EMBL" id="LXQA011196345">
    <property type="protein sequence ID" value="MCI88563.1"/>
    <property type="molecule type" value="Genomic_DNA"/>
</dbReference>
<dbReference type="Proteomes" id="UP000265520">
    <property type="component" value="Unassembled WGS sequence"/>
</dbReference>
<dbReference type="AlphaFoldDB" id="A0A392VM59"/>
<comment type="caution">
    <text evidence="1">The sequence shown here is derived from an EMBL/GenBank/DDBJ whole genome shotgun (WGS) entry which is preliminary data.</text>
</comment>
<organism evidence="1 2">
    <name type="scientific">Trifolium medium</name>
    <dbReference type="NCBI Taxonomy" id="97028"/>
    <lineage>
        <taxon>Eukaryota</taxon>
        <taxon>Viridiplantae</taxon>
        <taxon>Streptophyta</taxon>
        <taxon>Embryophyta</taxon>
        <taxon>Tracheophyta</taxon>
        <taxon>Spermatophyta</taxon>
        <taxon>Magnoliopsida</taxon>
        <taxon>eudicotyledons</taxon>
        <taxon>Gunneridae</taxon>
        <taxon>Pentapetalae</taxon>
        <taxon>rosids</taxon>
        <taxon>fabids</taxon>
        <taxon>Fabales</taxon>
        <taxon>Fabaceae</taxon>
        <taxon>Papilionoideae</taxon>
        <taxon>50 kb inversion clade</taxon>
        <taxon>NPAAA clade</taxon>
        <taxon>Hologalegina</taxon>
        <taxon>IRL clade</taxon>
        <taxon>Trifolieae</taxon>
        <taxon>Trifolium</taxon>
    </lineage>
</organism>
<reference evidence="1 2" key="1">
    <citation type="journal article" date="2018" name="Front. Plant Sci.">
        <title>Red Clover (Trifolium pratense) and Zigzag Clover (T. medium) - A Picture of Genomic Similarities and Differences.</title>
        <authorList>
            <person name="Dluhosova J."/>
            <person name="Istvanek J."/>
            <person name="Nedelnik J."/>
            <person name="Repkova J."/>
        </authorList>
    </citation>
    <scope>NUCLEOTIDE SEQUENCE [LARGE SCALE GENOMIC DNA]</scope>
    <source>
        <strain evidence="2">cv. 10/8</strain>
        <tissue evidence="1">Leaf</tissue>
    </source>
</reference>
<protein>
    <recommendedName>
        <fullName evidence="3">CC-NBS-LRR resistance protein</fullName>
    </recommendedName>
</protein>
<evidence type="ECO:0000313" key="1">
    <source>
        <dbReference type="EMBL" id="MCI88563.1"/>
    </source>
</evidence>
<feature type="non-terminal residue" evidence="1">
    <location>
        <position position="30"/>
    </location>
</feature>
<accession>A0A392VM59</accession>
<evidence type="ECO:0008006" key="3">
    <source>
        <dbReference type="Google" id="ProtNLM"/>
    </source>
</evidence>
<evidence type="ECO:0000313" key="2">
    <source>
        <dbReference type="Proteomes" id="UP000265520"/>
    </source>
</evidence>
<keyword evidence="2" id="KW-1185">Reference proteome</keyword>
<proteinExistence type="predicted"/>
<name>A0A392VM59_9FABA</name>
<sequence length="30" mass="3502">MGSKWDIEKFTGSNDFGLWKVKMRAISIQQ</sequence>